<evidence type="ECO:0000256" key="3">
    <source>
        <dbReference type="SAM" id="SignalP"/>
    </source>
</evidence>
<dbReference type="EMBL" id="CP037920">
    <property type="protein sequence ID" value="QDT97376.1"/>
    <property type="molecule type" value="Genomic_DNA"/>
</dbReference>
<protein>
    <submittedName>
        <fullName evidence="5">Outer membrane porin HofQ</fullName>
    </submittedName>
</protein>
<feature type="chain" id="PRO_5021967461" evidence="3">
    <location>
        <begin position="22"/>
        <end position="356"/>
    </location>
</feature>
<gene>
    <name evidence="5" type="ORF">V144x_28510</name>
</gene>
<comment type="similarity">
    <text evidence="1">Belongs to the bacterial secretin family.</text>
</comment>
<dbReference type="InterPro" id="IPR004846">
    <property type="entry name" value="T2SS/T3SS_dom"/>
</dbReference>
<evidence type="ECO:0000313" key="5">
    <source>
        <dbReference type="EMBL" id="QDT97376.1"/>
    </source>
</evidence>
<proteinExistence type="inferred from homology"/>
<dbReference type="RefSeq" id="WP_144985732.1">
    <property type="nucleotide sequence ID" value="NZ_CP037920.1"/>
</dbReference>
<reference evidence="5 6" key="1">
    <citation type="submission" date="2019-03" db="EMBL/GenBank/DDBJ databases">
        <title>Deep-cultivation of Planctomycetes and their phenomic and genomic characterization uncovers novel biology.</title>
        <authorList>
            <person name="Wiegand S."/>
            <person name="Jogler M."/>
            <person name="Boedeker C."/>
            <person name="Pinto D."/>
            <person name="Vollmers J."/>
            <person name="Rivas-Marin E."/>
            <person name="Kohn T."/>
            <person name="Peeters S.H."/>
            <person name="Heuer A."/>
            <person name="Rast P."/>
            <person name="Oberbeckmann S."/>
            <person name="Bunk B."/>
            <person name="Jeske O."/>
            <person name="Meyerdierks A."/>
            <person name="Storesund J.E."/>
            <person name="Kallscheuer N."/>
            <person name="Luecker S."/>
            <person name="Lage O.M."/>
            <person name="Pohl T."/>
            <person name="Merkel B.J."/>
            <person name="Hornburger P."/>
            <person name="Mueller R.-W."/>
            <person name="Bruemmer F."/>
            <person name="Labrenz M."/>
            <person name="Spormann A.M."/>
            <person name="Op den Camp H."/>
            <person name="Overmann J."/>
            <person name="Amann R."/>
            <person name="Jetten M.S.M."/>
            <person name="Mascher T."/>
            <person name="Medema M.H."/>
            <person name="Devos D.P."/>
            <person name="Kaster A.-K."/>
            <person name="Ovreas L."/>
            <person name="Rohde M."/>
            <person name="Galperin M.Y."/>
            <person name="Jogler C."/>
        </authorList>
    </citation>
    <scope>NUCLEOTIDE SEQUENCE [LARGE SCALE GENOMIC DNA]</scope>
    <source>
        <strain evidence="5 6">V144</strain>
    </source>
</reference>
<evidence type="ECO:0000256" key="2">
    <source>
        <dbReference type="SAM" id="Coils"/>
    </source>
</evidence>
<organism evidence="5 6">
    <name type="scientific">Gimesia aquarii</name>
    <dbReference type="NCBI Taxonomy" id="2527964"/>
    <lineage>
        <taxon>Bacteria</taxon>
        <taxon>Pseudomonadati</taxon>
        <taxon>Planctomycetota</taxon>
        <taxon>Planctomycetia</taxon>
        <taxon>Planctomycetales</taxon>
        <taxon>Planctomycetaceae</taxon>
        <taxon>Gimesia</taxon>
    </lineage>
</organism>
<feature type="signal peptide" evidence="3">
    <location>
        <begin position="1"/>
        <end position="21"/>
    </location>
</feature>
<keyword evidence="2" id="KW-0175">Coiled coil</keyword>
<dbReference type="GO" id="GO:0009306">
    <property type="term" value="P:protein secretion"/>
    <property type="evidence" value="ECO:0007669"/>
    <property type="project" value="InterPro"/>
</dbReference>
<dbReference type="Pfam" id="PF00263">
    <property type="entry name" value="Secretin"/>
    <property type="match status" value="1"/>
</dbReference>
<evidence type="ECO:0000256" key="1">
    <source>
        <dbReference type="RuleBase" id="RU004003"/>
    </source>
</evidence>
<name>A0A517VWJ6_9PLAN</name>
<evidence type="ECO:0000259" key="4">
    <source>
        <dbReference type="Pfam" id="PF00263"/>
    </source>
</evidence>
<keyword evidence="3" id="KW-0732">Signal</keyword>
<dbReference type="InterPro" id="IPR050810">
    <property type="entry name" value="Bact_Secretion_Sys_Channel"/>
</dbReference>
<dbReference type="PANTHER" id="PTHR30332">
    <property type="entry name" value="PROBABLE GENERAL SECRETION PATHWAY PROTEIN D"/>
    <property type="match status" value="1"/>
</dbReference>
<dbReference type="PANTHER" id="PTHR30332:SF17">
    <property type="entry name" value="TYPE IV PILIATION SYSTEM PROTEIN DR_0774-RELATED"/>
    <property type="match status" value="1"/>
</dbReference>
<dbReference type="AlphaFoldDB" id="A0A517VWJ6"/>
<evidence type="ECO:0000313" key="6">
    <source>
        <dbReference type="Proteomes" id="UP000318704"/>
    </source>
</evidence>
<dbReference type="Proteomes" id="UP000318704">
    <property type="component" value="Chromosome"/>
</dbReference>
<feature type="domain" description="Type II/III secretion system secretin-like" evidence="4">
    <location>
        <begin position="197"/>
        <end position="321"/>
    </location>
</feature>
<feature type="coiled-coil region" evidence="2">
    <location>
        <begin position="66"/>
        <end position="109"/>
    </location>
</feature>
<dbReference type="KEGG" id="gaw:V144x_28510"/>
<accession>A0A517VWJ6</accession>
<dbReference type="GO" id="GO:0015627">
    <property type="term" value="C:type II protein secretion system complex"/>
    <property type="evidence" value="ECO:0007669"/>
    <property type="project" value="TreeGrafter"/>
</dbReference>
<sequence length="356" mass="38832" precursor="true">MHTGTYLCNIFVLVFASTSYAQTDLLPNAPTPANSVAQIKQTVPKLVDGSSDKAFHLEQAAKHLEAAGLNDKAQRLRSQASSLRNQRQLEEKLKALHELQDEIRELYRLTGVVQQIQVDVKLIEFDLEKLKTDGVELCEFSIEAPKCNTCKSGLCSKETDIDQAALARKTDCEKCKQEAPEKLFDEHGQFTTTGQRLRKAGVLKVIAEPSLMTTPGQAANLLSGGEFPILIPQQSGKTSVEWREFGTRVDTVTAIMPDGKVRLELQVEASNCDFNNAVNISGNVVPGLTCRRVNTQVFAEPGETILIGGQSSIQSQEKSKEGQILKKCLTIAVTPTLLSVPTVKPDGSTTEPGENP</sequence>